<evidence type="ECO:0000313" key="4">
    <source>
        <dbReference type="Proteomes" id="UP000799428"/>
    </source>
</evidence>
<dbReference type="EMBL" id="MU005794">
    <property type="protein sequence ID" value="KAF2702678.1"/>
    <property type="molecule type" value="Genomic_DNA"/>
</dbReference>
<keyword evidence="2" id="KW-0812">Transmembrane</keyword>
<reference evidence="3" key="1">
    <citation type="journal article" date="2020" name="Stud. Mycol.">
        <title>101 Dothideomycetes genomes: a test case for predicting lifestyles and emergence of pathogens.</title>
        <authorList>
            <person name="Haridas S."/>
            <person name="Albert R."/>
            <person name="Binder M."/>
            <person name="Bloem J."/>
            <person name="Labutti K."/>
            <person name="Salamov A."/>
            <person name="Andreopoulos B."/>
            <person name="Baker S."/>
            <person name="Barry K."/>
            <person name="Bills G."/>
            <person name="Bluhm B."/>
            <person name="Cannon C."/>
            <person name="Castanera R."/>
            <person name="Culley D."/>
            <person name="Daum C."/>
            <person name="Ezra D."/>
            <person name="Gonzalez J."/>
            <person name="Henrissat B."/>
            <person name="Kuo A."/>
            <person name="Liang C."/>
            <person name="Lipzen A."/>
            <person name="Lutzoni F."/>
            <person name="Magnuson J."/>
            <person name="Mondo S."/>
            <person name="Nolan M."/>
            <person name="Ohm R."/>
            <person name="Pangilinan J."/>
            <person name="Park H.-J."/>
            <person name="Ramirez L."/>
            <person name="Alfaro M."/>
            <person name="Sun H."/>
            <person name="Tritt A."/>
            <person name="Yoshinaga Y."/>
            <person name="Zwiers L.-H."/>
            <person name="Turgeon B."/>
            <person name="Goodwin S."/>
            <person name="Spatafora J."/>
            <person name="Crous P."/>
            <person name="Grigoriev I."/>
        </authorList>
    </citation>
    <scope>NUCLEOTIDE SEQUENCE</scope>
    <source>
        <strain evidence="3">CBS 279.74</strain>
    </source>
</reference>
<protein>
    <submittedName>
        <fullName evidence="3">Uncharacterized protein</fullName>
    </submittedName>
</protein>
<sequence length="237" mass="26082">MVRGASFGIGDGWCSLMYESFFAFDIIICEGSASYCRGRARERAWLDSDSIRTCRDAENLSSLVLLVLLPLLIIFFILDCPCTQFVFLLAADAAAAAAAAVAIESIVLRNHHHRRRISRSPPLPRPSETQPSTCSSLPPRPPIHPAPKSSLPPMALSHPSIPWFVHKRLGQIIAYDDPECGVRSSRAVLSSSSLVTVGGVWDRVHVHVQDLADLYMLFVLRMYPRENGDVEGVLESG</sequence>
<name>A0A6G1JQ53_9PLEO</name>
<keyword evidence="2" id="KW-0472">Membrane</keyword>
<keyword evidence="2" id="KW-1133">Transmembrane helix</keyword>
<evidence type="ECO:0000256" key="1">
    <source>
        <dbReference type="SAM" id="MobiDB-lite"/>
    </source>
</evidence>
<evidence type="ECO:0000256" key="2">
    <source>
        <dbReference type="SAM" id="Phobius"/>
    </source>
</evidence>
<dbReference type="AlphaFoldDB" id="A0A6G1JQ53"/>
<accession>A0A6G1JQ53</accession>
<proteinExistence type="predicted"/>
<feature type="transmembrane region" description="Helical" evidence="2">
    <location>
        <begin position="60"/>
        <end position="78"/>
    </location>
</feature>
<feature type="region of interest" description="Disordered" evidence="1">
    <location>
        <begin position="114"/>
        <end position="152"/>
    </location>
</feature>
<evidence type="ECO:0000313" key="3">
    <source>
        <dbReference type="EMBL" id="KAF2702678.1"/>
    </source>
</evidence>
<keyword evidence="4" id="KW-1185">Reference proteome</keyword>
<dbReference type="Proteomes" id="UP000799428">
    <property type="component" value="Unassembled WGS sequence"/>
</dbReference>
<gene>
    <name evidence="3" type="ORF">K504DRAFT_214508</name>
</gene>
<organism evidence="3 4">
    <name type="scientific">Pleomassaria siparia CBS 279.74</name>
    <dbReference type="NCBI Taxonomy" id="1314801"/>
    <lineage>
        <taxon>Eukaryota</taxon>
        <taxon>Fungi</taxon>
        <taxon>Dikarya</taxon>
        <taxon>Ascomycota</taxon>
        <taxon>Pezizomycotina</taxon>
        <taxon>Dothideomycetes</taxon>
        <taxon>Pleosporomycetidae</taxon>
        <taxon>Pleosporales</taxon>
        <taxon>Pleomassariaceae</taxon>
        <taxon>Pleomassaria</taxon>
    </lineage>
</organism>
<feature type="transmembrane region" description="Helical" evidence="2">
    <location>
        <begin position="84"/>
        <end position="108"/>
    </location>
</feature>